<accession>A0A133S2V3</accession>
<evidence type="ECO:0000313" key="3">
    <source>
        <dbReference type="Proteomes" id="UP000070065"/>
    </source>
</evidence>
<keyword evidence="1" id="KW-0472">Membrane</keyword>
<sequence>MERECDIILETILQYKKESTMKNIKVNALASLLVNVLNIVFPLITNPYLTRILSKSNYDYFNTANT</sequence>
<gene>
    <name evidence="2" type="ORF">HMPREF3228_00256</name>
</gene>
<dbReference type="AlphaFoldDB" id="A0A133S2V3"/>
<reference evidence="2 3" key="1">
    <citation type="submission" date="2016-01" db="EMBL/GenBank/DDBJ databases">
        <authorList>
            <person name="Oliw E.H."/>
        </authorList>
    </citation>
    <scope>NUCLEOTIDE SEQUENCE [LARGE SCALE GENOMIC DNA]</scope>
    <source>
        <strain evidence="2 3">CMW7705B</strain>
    </source>
</reference>
<feature type="transmembrane region" description="Helical" evidence="1">
    <location>
        <begin position="26"/>
        <end position="44"/>
    </location>
</feature>
<comment type="caution">
    <text evidence="2">The sequence shown here is derived from an EMBL/GenBank/DDBJ whole genome shotgun (WGS) entry which is preliminary data.</text>
</comment>
<dbReference type="PATRIC" id="fig|28037.231.peg.257"/>
<keyword evidence="1" id="KW-1133">Transmembrane helix</keyword>
<evidence type="ECO:0000313" key="2">
    <source>
        <dbReference type="EMBL" id="KXA62733.1"/>
    </source>
</evidence>
<keyword evidence="1" id="KW-0812">Transmembrane</keyword>
<evidence type="ECO:0000256" key="1">
    <source>
        <dbReference type="SAM" id="Phobius"/>
    </source>
</evidence>
<proteinExistence type="predicted"/>
<name>A0A133S2V3_STRMT</name>
<organism evidence="2 3">
    <name type="scientific">Streptococcus mitis</name>
    <dbReference type="NCBI Taxonomy" id="28037"/>
    <lineage>
        <taxon>Bacteria</taxon>
        <taxon>Bacillati</taxon>
        <taxon>Bacillota</taxon>
        <taxon>Bacilli</taxon>
        <taxon>Lactobacillales</taxon>
        <taxon>Streptococcaceae</taxon>
        <taxon>Streptococcus</taxon>
        <taxon>Streptococcus mitis group</taxon>
    </lineage>
</organism>
<dbReference type="EMBL" id="LRQR01000014">
    <property type="protein sequence ID" value="KXA62733.1"/>
    <property type="molecule type" value="Genomic_DNA"/>
</dbReference>
<protein>
    <submittedName>
        <fullName evidence="2">Uncharacterized protein</fullName>
    </submittedName>
</protein>
<dbReference type="Proteomes" id="UP000070065">
    <property type="component" value="Unassembled WGS sequence"/>
</dbReference>